<feature type="compositionally biased region" description="Polar residues" evidence="7">
    <location>
        <begin position="345"/>
        <end position="361"/>
    </location>
</feature>
<organism evidence="10 11">
    <name type="scientific">Cryptococcus floricola</name>
    <dbReference type="NCBI Taxonomy" id="2591691"/>
    <lineage>
        <taxon>Eukaryota</taxon>
        <taxon>Fungi</taxon>
        <taxon>Dikarya</taxon>
        <taxon>Basidiomycota</taxon>
        <taxon>Agaricomycotina</taxon>
        <taxon>Tremellomycetes</taxon>
        <taxon>Tremellales</taxon>
        <taxon>Cryptococcaceae</taxon>
        <taxon>Cryptococcus</taxon>
    </lineage>
</organism>
<dbReference type="GO" id="GO:0005634">
    <property type="term" value="C:nucleus"/>
    <property type="evidence" value="ECO:0007669"/>
    <property type="project" value="UniProtKB-SubCell"/>
</dbReference>
<keyword evidence="5" id="KW-0804">Transcription</keyword>
<gene>
    <name evidence="10" type="ORF">B9479_002264</name>
</gene>
<dbReference type="AlphaFoldDB" id="A0A5D3B070"/>
<proteinExistence type="inferred from homology"/>
<dbReference type="InterPro" id="IPR015350">
    <property type="entry name" value="Beta-trefoil_DNA-bd_dom"/>
</dbReference>
<feature type="domain" description="Beta-trefoil DNA-binding" evidence="9">
    <location>
        <begin position="370"/>
        <end position="647"/>
    </location>
</feature>
<dbReference type="SMART" id="SM01268">
    <property type="entry name" value="BTD"/>
    <property type="match status" value="1"/>
</dbReference>
<dbReference type="SMART" id="SM01267">
    <property type="entry name" value="LAG1_DNAbind"/>
    <property type="match status" value="1"/>
</dbReference>
<comment type="similarity">
    <text evidence="2">Belongs to the Su(H) family.</text>
</comment>
<evidence type="ECO:0000256" key="2">
    <source>
        <dbReference type="ARBA" id="ARBA00009704"/>
    </source>
</evidence>
<feature type="region of interest" description="Disordered" evidence="7">
    <location>
        <begin position="297"/>
        <end position="361"/>
    </location>
</feature>
<evidence type="ECO:0000256" key="1">
    <source>
        <dbReference type="ARBA" id="ARBA00004123"/>
    </source>
</evidence>
<evidence type="ECO:0000256" key="7">
    <source>
        <dbReference type="SAM" id="MobiDB-lite"/>
    </source>
</evidence>
<dbReference type="InterPro" id="IPR036358">
    <property type="entry name" value="BTD_sf"/>
</dbReference>
<dbReference type="Gene3D" id="2.80.10.50">
    <property type="match status" value="1"/>
</dbReference>
<dbReference type="EMBL" id="NIDF01000017">
    <property type="protein sequence ID" value="TYJ56985.1"/>
    <property type="molecule type" value="Genomic_DNA"/>
</dbReference>
<accession>A0A5D3B070</accession>
<evidence type="ECO:0000256" key="5">
    <source>
        <dbReference type="ARBA" id="ARBA00023163"/>
    </source>
</evidence>
<evidence type="ECO:0000313" key="11">
    <source>
        <dbReference type="Proteomes" id="UP000322245"/>
    </source>
</evidence>
<dbReference type="SUPFAM" id="SSF49417">
    <property type="entry name" value="p53-like transcription factors"/>
    <property type="match status" value="1"/>
</dbReference>
<sequence>MADLTPDAISDTPLDLLINAIAGNHTHHENIDQYLLPASDYVSSKRSRPDDIYDPPRPLKLARTAGATASLSSFFALHHEDGHTIDSAHASHVNTVEVWHPTTGQKSYGKERRMLNPPPIVRFTGSLAHRVIAATMSAYTSPPNQPPAISGTNTLRLGDLSSPASGLLLAQNQKHPNWRRQKLRYAALNAGFGGALTTSRSTADIKDRSLLKEGVTFPGIWIGENTGKMKEFNLELKIFLGSDDPAEDGQEHHAEERTSTMYDAPHPSNSAEALSEILEPNSGSHHPLVETIHNSESGLGHDAIHSDYPEAESSGSLQEPEPSRQHQDTGSQEGPLQPPEEQLLGTFTSPSLRIVSKPSTKTSKARSMATCFSHDSAFSLWTRLHGQTVRTRWMNLEEKFNHDGPRLTARTAKWTPFRFEILDRAPFTRLARTSRGRPVNNEYTDATKLTYGSTVLLVDLQTGVKSDPVKLVKIEQGKYVVGGDVGQPVSELQRVGLVRAVSGEEEGGSRWYLSAPGARVGGAELFKDSSLGIRARVKPGRKPKADGKQNPGEQPLAPSFMQDEHNDVNDLGGLGGRTLEDSITLSDPSSSVDQPASTSADANADAETPQSISAKSLNARRTALAAAVLAENEEGATQKLLSWAKAERKEELVRMEEEDGEGEIREVERRVHVDSVADWMSWTIGGVSSFTYSFINTLDAEHAIL</sequence>
<feature type="compositionally biased region" description="Polar residues" evidence="7">
    <location>
        <begin position="581"/>
        <end position="601"/>
    </location>
</feature>
<dbReference type="GO" id="GO:0000978">
    <property type="term" value="F:RNA polymerase II cis-regulatory region sequence-specific DNA binding"/>
    <property type="evidence" value="ECO:0007669"/>
    <property type="project" value="InterPro"/>
</dbReference>
<feature type="region of interest" description="Disordered" evidence="7">
    <location>
        <begin position="534"/>
        <end position="614"/>
    </location>
</feature>
<dbReference type="InterPro" id="IPR008967">
    <property type="entry name" value="p53-like_TF_DNA-bd_sf"/>
</dbReference>
<dbReference type="Pfam" id="PF09271">
    <property type="entry name" value="LAG1-DNAbind"/>
    <property type="match status" value="1"/>
</dbReference>
<dbReference type="GO" id="GO:0001228">
    <property type="term" value="F:DNA-binding transcription activator activity, RNA polymerase II-specific"/>
    <property type="evidence" value="ECO:0007669"/>
    <property type="project" value="InterPro"/>
</dbReference>
<evidence type="ECO:0000313" key="10">
    <source>
        <dbReference type="EMBL" id="TYJ56985.1"/>
    </source>
</evidence>
<evidence type="ECO:0000256" key="4">
    <source>
        <dbReference type="ARBA" id="ARBA00023125"/>
    </source>
</evidence>
<dbReference type="InterPro" id="IPR040159">
    <property type="entry name" value="CLS_fam"/>
</dbReference>
<keyword evidence="3" id="KW-0805">Transcription regulation</keyword>
<reference evidence="10 11" key="1">
    <citation type="submission" date="2017-05" db="EMBL/GenBank/DDBJ databases">
        <title>The Genome Sequence of Tsuchiyaea wingfieldii DSM 27421.</title>
        <authorList>
            <person name="Cuomo C."/>
            <person name="Passer A."/>
            <person name="Billmyre B."/>
            <person name="Heitman J."/>
        </authorList>
    </citation>
    <scope>NUCLEOTIDE SEQUENCE [LARGE SCALE GENOMIC DNA]</scope>
    <source>
        <strain evidence="10 11">DSM 27421</strain>
    </source>
</reference>
<keyword evidence="6" id="KW-0539">Nucleus</keyword>
<comment type="subcellular location">
    <subcellularLocation>
        <location evidence="1">Nucleus</location>
    </subcellularLocation>
</comment>
<dbReference type="Proteomes" id="UP000322245">
    <property type="component" value="Unassembled WGS sequence"/>
</dbReference>
<dbReference type="PANTHER" id="PTHR10665">
    <property type="entry name" value="RECOMBINING BINDING PROTEIN SUPPRESSOR OF HAIRLESS"/>
    <property type="match status" value="1"/>
</dbReference>
<feature type="domain" description="RBP-J/Cbf11/Cbf12 DNA binding" evidence="8">
    <location>
        <begin position="95"/>
        <end position="369"/>
    </location>
</feature>
<comment type="caution">
    <text evidence="10">The sequence shown here is derived from an EMBL/GenBank/DDBJ whole genome shotgun (WGS) entry which is preliminary data.</text>
</comment>
<protein>
    <submittedName>
        <fullName evidence="10">Uncharacterized protein</fullName>
    </submittedName>
</protein>
<dbReference type="SUPFAM" id="SSF110217">
    <property type="entry name" value="DNA-binding protein LAG-1 (CSL)"/>
    <property type="match status" value="1"/>
</dbReference>
<keyword evidence="11" id="KW-1185">Reference proteome</keyword>
<evidence type="ECO:0000256" key="3">
    <source>
        <dbReference type="ARBA" id="ARBA00023015"/>
    </source>
</evidence>
<evidence type="ECO:0000256" key="6">
    <source>
        <dbReference type="ARBA" id="ARBA00023242"/>
    </source>
</evidence>
<feature type="compositionally biased region" description="Basic and acidic residues" evidence="7">
    <location>
        <begin position="249"/>
        <end position="258"/>
    </location>
</feature>
<feature type="region of interest" description="Disordered" evidence="7">
    <location>
        <begin position="243"/>
        <end position="271"/>
    </location>
</feature>
<name>A0A5D3B070_9TREE</name>
<evidence type="ECO:0000259" key="9">
    <source>
        <dbReference type="SMART" id="SM01268"/>
    </source>
</evidence>
<evidence type="ECO:0000259" key="8">
    <source>
        <dbReference type="SMART" id="SM01267"/>
    </source>
</evidence>
<keyword evidence="4" id="KW-0238">DNA-binding</keyword>
<dbReference type="InterPro" id="IPR015351">
    <property type="entry name" value="RBP-J/Cbf11/Cbf12_DNA-bd"/>
</dbReference>